<keyword evidence="1" id="KW-0812">Transmembrane</keyword>
<name>A0ABX5PV03_9FLAO</name>
<proteinExistence type="predicted"/>
<gene>
    <name evidence="2" type="ORF">LX97_02880</name>
</gene>
<sequence length="169" mass="19902">MGGEEMIASIIAGVLIITAIVLAYIGKSSRKLTEVHKSFDLLERQEEFEKELLEILFEHPIYRTVIVEFNSYYVQYLVTEIKQGREFYCEIMSETYLRELNFSIDNIDLPYSETLGFSKNQDFVETVNFNKIYHPKKEGNQEEILSDLYFIMENVYKVSKSTLVLLKYF</sequence>
<keyword evidence="1" id="KW-0472">Membrane</keyword>
<evidence type="ECO:0000313" key="2">
    <source>
        <dbReference type="EMBL" id="PZX37785.1"/>
    </source>
</evidence>
<dbReference type="RefSeq" id="WP_015363826.1">
    <property type="nucleotide sequence ID" value="NZ_QKZR01000006.1"/>
</dbReference>
<evidence type="ECO:0000313" key="3">
    <source>
        <dbReference type="Proteomes" id="UP000248584"/>
    </source>
</evidence>
<organism evidence="2 3">
    <name type="scientific">Nonlabens dokdonensis</name>
    <dbReference type="NCBI Taxonomy" id="328515"/>
    <lineage>
        <taxon>Bacteria</taxon>
        <taxon>Pseudomonadati</taxon>
        <taxon>Bacteroidota</taxon>
        <taxon>Flavobacteriia</taxon>
        <taxon>Flavobacteriales</taxon>
        <taxon>Flavobacteriaceae</taxon>
        <taxon>Nonlabens</taxon>
    </lineage>
</organism>
<comment type="caution">
    <text evidence="2">The sequence shown here is derived from an EMBL/GenBank/DDBJ whole genome shotgun (WGS) entry which is preliminary data.</text>
</comment>
<keyword evidence="3" id="KW-1185">Reference proteome</keyword>
<accession>A0ABX5PV03</accession>
<protein>
    <submittedName>
        <fullName evidence="2">Uncharacterized protein</fullName>
    </submittedName>
</protein>
<reference evidence="2 3" key="1">
    <citation type="submission" date="2018-06" db="EMBL/GenBank/DDBJ databases">
        <title>Genomic Encyclopedia of Archaeal and Bacterial Type Strains, Phase II (KMG-II): from individual species to whole genera.</title>
        <authorList>
            <person name="Goeker M."/>
        </authorList>
    </citation>
    <scope>NUCLEOTIDE SEQUENCE [LARGE SCALE GENOMIC DNA]</scope>
    <source>
        <strain evidence="2 3">DSM 17205</strain>
    </source>
</reference>
<keyword evidence="1" id="KW-1133">Transmembrane helix</keyword>
<dbReference type="EMBL" id="QKZR01000006">
    <property type="protein sequence ID" value="PZX37785.1"/>
    <property type="molecule type" value="Genomic_DNA"/>
</dbReference>
<dbReference type="Proteomes" id="UP000248584">
    <property type="component" value="Unassembled WGS sequence"/>
</dbReference>
<feature type="transmembrane region" description="Helical" evidence="1">
    <location>
        <begin position="6"/>
        <end position="25"/>
    </location>
</feature>
<evidence type="ECO:0000256" key="1">
    <source>
        <dbReference type="SAM" id="Phobius"/>
    </source>
</evidence>